<dbReference type="KEGG" id="smau:118285014"/>
<dbReference type="GeneID" id="118285014"/>
<keyword evidence="5" id="KW-0539">Nucleus</keyword>
<organism evidence="8 10">
    <name type="scientific">Scophthalmus maximus</name>
    <name type="common">Turbot</name>
    <name type="synonym">Psetta maxima</name>
    <dbReference type="NCBI Taxonomy" id="52904"/>
    <lineage>
        <taxon>Eukaryota</taxon>
        <taxon>Metazoa</taxon>
        <taxon>Chordata</taxon>
        <taxon>Craniata</taxon>
        <taxon>Vertebrata</taxon>
        <taxon>Euteleostomi</taxon>
        <taxon>Actinopterygii</taxon>
        <taxon>Neopterygii</taxon>
        <taxon>Teleostei</taxon>
        <taxon>Neoteleostei</taxon>
        <taxon>Acanthomorphata</taxon>
        <taxon>Carangaria</taxon>
        <taxon>Pleuronectiformes</taxon>
        <taxon>Pleuronectoidei</taxon>
        <taxon>Scophthalmidae</taxon>
        <taxon>Scophthalmus</taxon>
    </lineage>
</organism>
<gene>
    <name evidence="9" type="primary">isg20l2</name>
    <name evidence="8" type="ORF">SMAX5B_005289</name>
</gene>
<dbReference type="STRING" id="52904.ENSSMAP00000026186"/>
<dbReference type="GO" id="GO:0005730">
    <property type="term" value="C:nucleolus"/>
    <property type="evidence" value="ECO:0007669"/>
    <property type="project" value="UniProtKB-ARBA"/>
</dbReference>
<evidence type="ECO:0000313" key="8">
    <source>
        <dbReference type="EMBL" id="AWP15732.1"/>
    </source>
</evidence>
<dbReference type="FunFam" id="3.30.420.10:FF:000007">
    <property type="entry name" value="Interferon-stimulated exonuclease gene 20"/>
    <property type="match status" value="1"/>
</dbReference>
<dbReference type="Proteomes" id="UP000246464">
    <property type="component" value="Chromosome 16"/>
</dbReference>
<feature type="compositionally biased region" description="Polar residues" evidence="6">
    <location>
        <begin position="94"/>
        <end position="108"/>
    </location>
</feature>
<dbReference type="OrthoDB" id="16516at2759"/>
<dbReference type="InterPro" id="IPR013520">
    <property type="entry name" value="Ribonucl_H"/>
</dbReference>
<evidence type="ECO:0000256" key="4">
    <source>
        <dbReference type="ARBA" id="ARBA00022839"/>
    </source>
</evidence>
<feature type="region of interest" description="Disordered" evidence="6">
    <location>
        <begin position="31"/>
        <end position="138"/>
    </location>
</feature>
<dbReference type="SMART" id="SM00479">
    <property type="entry name" value="EXOIII"/>
    <property type="match status" value="1"/>
</dbReference>
<dbReference type="InterPro" id="IPR036397">
    <property type="entry name" value="RNaseH_sf"/>
</dbReference>
<dbReference type="GO" id="GO:0004527">
    <property type="term" value="F:exonuclease activity"/>
    <property type="evidence" value="ECO:0007669"/>
    <property type="project" value="UniProtKB-KW"/>
</dbReference>
<dbReference type="Gene3D" id="3.30.420.10">
    <property type="entry name" value="Ribonuclease H-like superfamily/Ribonuclease H"/>
    <property type="match status" value="1"/>
</dbReference>
<evidence type="ECO:0000256" key="6">
    <source>
        <dbReference type="SAM" id="MobiDB-lite"/>
    </source>
</evidence>
<evidence type="ECO:0000313" key="9">
    <source>
        <dbReference type="Ensembl" id="ENSSMAP00000026186.2"/>
    </source>
</evidence>
<evidence type="ECO:0000313" key="10">
    <source>
        <dbReference type="Proteomes" id="UP000246464"/>
    </source>
</evidence>
<feature type="domain" description="Exonuclease" evidence="7">
    <location>
        <begin position="146"/>
        <end position="312"/>
    </location>
</feature>
<dbReference type="Bgee" id="ENSSMAG00000016020">
    <property type="expression patterns" value="Expressed in spleen and 6 other cell types or tissues"/>
</dbReference>
<accession>A0A2U9CLS7</accession>
<dbReference type="GeneTree" id="ENSGT00940000159724"/>
<dbReference type="PANTHER" id="PTHR12801:SF78">
    <property type="entry name" value="INTERFERON-STIMULATED 20 KDA EXONUCLEASE-LIKE 2"/>
    <property type="match status" value="1"/>
</dbReference>
<protein>
    <submittedName>
        <fullName evidence="8">Putative interferon-stimulated 20 kDa exonuclease-like 2 isoform 2</fullName>
    </submittedName>
</protein>
<keyword evidence="4 8" id="KW-0269">Exonuclease</keyword>
<dbReference type="SUPFAM" id="SSF53098">
    <property type="entry name" value="Ribonuclease H-like"/>
    <property type="match status" value="1"/>
</dbReference>
<evidence type="ECO:0000256" key="2">
    <source>
        <dbReference type="ARBA" id="ARBA00022722"/>
    </source>
</evidence>
<sequence>MSNTASNMCLSGEAALRRMGNRKWKNKRFYKNNQHMERKGFQEGTQPRRPFSQDQTLCHNGACTEPPQPAYAQSKSLPHPSSALHCSSRSSAATLNQHSWTPTVNSEGGHNKPKEPVSPKSSAANPGPSGSSCHKPAATSETIPTKYLAMDCEMVGAGPKGHISQLARCSLVSFDGDIVYDKFINPPMPVTDYRTRWSGIRKRDLVMATPYSEARKEILRMLMGKVVIGHAVHNDFKVLGYSHPAALTRDTSRIPLLNLKAGFAEHECASLKRLTKAIFNRDIQTGKKGHSSVEDARATMELYKVVAEEWERTLASKL</sequence>
<dbReference type="InterPro" id="IPR012337">
    <property type="entry name" value="RNaseH-like_sf"/>
</dbReference>
<keyword evidence="10" id="KW-1185">Reference proteome</keyword>
<reference evidence="9" key="3">
    <citation type="submission" date="2023-05" db="EMBL/GenBank/DDBJ databases">
        <title>High-quality long-read genome of Scophthalmus maximus.</title>
        <authorList>
            <person name="Lien S."/>
            <person name="Martinez P."/>
        </authorList>
    </citation>
    <scope>NUCLEOTIDE SEQUENCE [LARGE SCALE GENOMIC DNA]</scope>
</reference>
<keyword evidence="2" id="KW-0540">Nuclease</keyword>
<dbReference type="InterPro" id="IPR047021">
    <property type="entry name" value="REXO1/3/4-like"/>
</dbReference>
<dbReference type="Pfam" id="PF00929">
    <property type="entry name" value="RNase_T"/>
    <property type="match status" value="1"/>
</dbReference>
<feature type="compositionally biased region" description="Low complexity" evidence="6">
    <location>
        <begin position="81"/>
        <end position="93"/>
    </location>
</feature>
<reference evidence="9" key="4">
    <citation type="submission" date="2025-05" db="UniProtKB">
        <authorList>
            <consortium name="Ensembl"/>
        </authorList>
    </citation>
    <scope>IDENTIFICATION</scope>
</reference>
<dbReference type="CTD" id="81875"/>
<feature type="compositionally biased region" description="Low complexity" evidence="6">
    <location>
        <begin position="118"/>
        <end position="132"/>
    </location>
</feature>
<evidence type="ECO:0000256" key="3">
    <source>
        <dbReference type="ARBA" id="ARBA00022801"/>
    </source>
</evidence>
<dbReference type="PANTHER" id="PTHR12801">
    <property type="entry name" value="RNA EXONUCLEASE REXO1 / RECO3 FAMILY MEMBER-RELATED"/>
    <property type="match status" value="1"/>
</dbReference>
<dbReference type="Ensembl" id="ENSSMAT00000026502.2">
    <property type="protein sequence ID" value="ENSSMAP00000026186.2"/>
    <property type="gene ID" value="ENSSMAG00000016020.2"/>
</dbReference>
<dbReference type="EMBL" id="CP026258">
    <property type="protein sequence ID" value="AWP15732.1"/>
    <property type="molecule type" value="Genomic_DNA"/>
</dbReference>
<comment type="subcellular location">
    <subcellularLocation>
        <location evidence="1">Nucleus</location>
    </subcellularLocation>
</comment>
<keyword evidence="3" id="KW-0378">Hydrolase</keyword>
<proteinExistence type="predicted"/>
<dbReference type="AlphaFoldDB" id="A0A2U9CLS7"/>
<evidence type="ECO:0000256" key="1">
    <source>
        <dbReference type="ARBA" id="ARBA00004123"/>
    </source>
</evidence>
<evidence type="ECO:0000259" key="7">
    <source>
        <dbReference type="SMART" id="SM00479"/>
    </source>
</evidence>
<reference evidence="8 10" key="1">
    <citation type="submission" date="2017-12" db="EMBL/GenBank/DDBJ databases">
        <title>Integrating genomic resources of turbot (Scophthalmus maximus) in depth evaluation of genetic and physical mapping variation across individuals.</title>
        <authorList>
            <person name="Martinez P."/>
        </authorList>
    </citation>
    <scope>NUCLEOTIDE SEQUENCE [LARGE SCALE GENOMIC DNA]</scope>
</reference>
<dbReference type="GO" id="GO:0003676">
    <property type="term" value="F:nucleic acid binding"/>
    <property type="evidence" value="ECO:0007669"/>
    <property type="project" value="InterPro"/>
</dbReference>
<name>A0A2U9CLS7_SCOMX</name>
<reference evidence="9" key="2">
    <citation type="submission" date="2020-05" db="EMBL/GenBank/DDBJ databases">
        <authorList>
            <person name="Moser M."/>
        </authorList>
    </citation>
    <scope>NUCLEOTIDE SEQUENCE [LARGE SCALE GENOMIC DNA]</scope>
</reference>
<dbReference type="RefSeq" id="XP_035464182.1">
    <property type="nucleotide sequence ID" value="XM_035608289.2"/>
</dbReference>
<evidence type="ECO:0000256" key="5">
    <source>
        <dbReference type="ARBA" id="ARBA00023242"/>
    </source>
</evidence>
<dbReference type="Proteomes" id="UP000694558">
    <property type="component" value="Chromosome 16"/>
</dbReference>
<dbReference type="OMA" id="VGNPTKY"/>